<dbReference type="AlphaFoldDB" id="A0A165CL17"/>
<evidence type="ECO:0000313" key="2">
    <source>
        <dbReference type="Proteomes" id="UP000076871"/>
    </source>
</evidence>
<dbReference type="RefSeq" id="XP_040760740.1">
    <property type="nucleotide sequence ID" value="XM_040909640.1"/>
</dbReference>
<dbReference type="EMBL" id="KV427647">
    <property type="protein sequence ID" value="KZT03000.1"/>
    <property type="molecule type" value="Genomic_DNA"/>
</dbReference>
<protein>
    <submittedName>
        <fullName evidence="1">Uncharacterized protein</fullName>
    </submittedName>
</protein>
<proteinExistence type="predicted"/>
<accession>A0A165CL17</accession>
<keyword evidence="2" id="KW-1185">Reference proteome</keyword>
<reference evidence="1 2" key="1">
    <citation type="journal article" date="2016" name="Mol. Biol. Evol.">
        <title>Comparative Genomics of Early-Diverging Mushroom-Forming Fungi Provides Insights into the Origins of Lignocellulose Decay Capabilities.</title>
        <authorList>
            <person name="Nagy L.G."/>
            <person name="Riley R."/>
            <person name="Tritt A."/>
            <person name="Adam C."/>
            <person name="Daum C."/>
            <person name="Floudas D."/>
            <person name="Sun H."/>
            <person name="Yadav J.S."/>
            <person name="Pangilinan J."/>
            <person name="Larsson K.H."/>
            <person name="Matsuura K."/>
            <person name="Barry K."/>
            <person name="Labutti K."/>
            <person name="Kuo R."/>
            <person name="Ohm R.A."/>
            <person name="Bhattacharya S.S."/>
            <person name="Shirouzu T."/>
            <person name="Yoshinaga Y."/>
            <person name="Martin F.M."/>
            <person name="Grigoriev I.V."/>
            <person name="Hibbett D.S."/>
        </authorList>
    </citation>
    <scope>NUCLEOTIDE SEQUENCE [LARGE SCALE GENOMIC DNA]</scope>
    <source>
        <strain evidence="1 2">93-53</strain>
    </source>
</reference>
<name>A0A165CL17_9APHY</name>
<sequence>MAFAHTRTSRVKNEQFWVLRRSFEKRPTAVRCADRSIVSVSFIEKNAHGARLSGDCHVEIWQTWRYAEGISSFMFE</sequence>
<dbReference type="Proteomes" id="UP000076871">
    <property type="component" value="Unassembled WGS sequence"/>
</dbReference>
<dbReference type="InParanoid" id="A0A165CL17"/>
<gene>
    <name evidence="1" type="ORF">LAESUDRAFT_729508</name>
</gene>
<dbReference type="GeneID" id="63826669"/>
<organism evidence="1 2">
    <name type="scientific">Laetiporus sulphureus 93-53</name>
    <dbReference type="NCBI Taxonomy" id="1314785"/>
    <lineage>
        <taxon>Eukaryota</taxon>
        <taxon>Fungi</taxon>
        <taxon>Dikarya</taxon>
        <taxon>Basidiomycota</taxon>
        <taxon>Agaricomycotina</taxon>
        <taxon>Agaricomycetes</taxon>
        <taxon>Polyporales</taxon>
        <taxon>Laetiporus</taxon>
    </lineage>
</organism>
<evidence type="ECO:0000313" key="1">
    <source>
        <dbReference type="EMBL" id="KZT03000.1"/>
    </source>
</evidence>